<evidence type="ECO:0000313" key="2">
    <source>
        <dbReference type="EMBL" id="ARE84141.1"/>
    </source>
</evidence>
<dbReference type="KEGG" id="rmm:ROSMUCSMR3_02672"/>
<dbReference type="RefSeq" id="WP_081507596.1">
    <property type="nucleotide sequence ID" value="NZ_CP020474.1"/>
</dbReference>
<proteinExistence type="predicted"/>
<dbReference type="Pfam" id="PF01755">
    <property type="entry name" value="Glyco_transf_25"/>
    <property type="match status" value="1"/>
</dbReference>
<organism evidence="2 3">
    <name type="scientific">Roseovarius mucosus</name>
    <dbReference type="NCBI Taxonomy" id="215743"/>
    <lineage>
        <taxon>Bacteria</taxon>
        <taxon>Pseudomonadati</taxon>
        <taxon>Pseudomonadota</taxon>
        <taxon>Alphaproteobacteria</taxon>
        <taxon>Rhodobacterales</taxon>
        <taxon>Roseobacteraceae</taxon>
        <taxon>Roseovarius</taxon>
    </lineage>
</organism>
<evidence type="ECO:0000313" key="3">
    <source>
        <dbReference type="Proteomes" id="UP000192273"/>
    </source>
</evidence>
<dbReference type="GO" id="GO:0016740">
    <property type="term" value="F:transferase activity"/>
    <property type="evidence" value="ECO:0007669"/>
    <property type="project" value="UniProtKB-KW"/>
</dbReference>
<dbReference type="AlphaFoldDB" id="A0A1V0RQY3"/>
<feature type="domain" description="Glycosyl transferase family 25" evidence="1">
    <location>
        <begin position="59"/>
        <end position="119"/>
    </location>
</feature>
<keyword evidence="2" id="KW-0808">Transferase</keyword>
<keyword evidence="3" id="KW-1185">Reference proteome</keyword>
<dbReference type="EMBL" id="CP020474">
    <property type="protein sequence ID" value="ARE84141.1"/>
    <property type="molecule type" value="Genomic_DNA"/>
</dbReference>
<reference evidence="2 3" key="1">
    <citation type="submission" date="2017-03" db="EMBL/GenBank/DDBJ databases">
        <title>Genome Sequence of Roseovarius mucosus strain SMR3 Isolated from a culture of the Diatom Skeletonema marinoi.</title>
        <authorList>
            <person name="Topel M."/>
            <person name="Pinder M."/>
            <person name="Johansson O.N."/>
            <person name="Kourtchenko O."/>
            <person name="Godhe A."/>
            <person name="Clarke A.K."/>
        </authorList>
    </citation>
    <scope>NUCLEOTIDE SEQUENCE [LARGE SCALE GENOMIC DNA]</scope>
    <source>
        <strain evidence="2 3">SMR3</strain>
    </source>
</reference>
<dbReference type="Proteomes" id="UP000192273">
    <property type="component" value="Chromosome"/>
</dbReference>
<name>A0A1V0RQY3_9RHOB</name>
<protein>
    <submittedName>
        <fullName evidence="2">Glycosyl transferase family 25</fullName>
    </submittedName>
</protein>
<sequence length="240" mass="26195">MAGRAFALHGARDATRRERARDTLNTCGLEGDLWPEVEASVLSSTVLSATVGAGLFAPLYPFTLTTPEIARFLSHRQIWAEIVRQGLDYGLIFDEDAALDPQIFARARDLARDHIDDLGYIAFQPQAVRGPARVIDTNGGCVLCLPVVNAPRSPVQMVGQDAAAHLLHLTEIFDRPVEFLIQSHWHTHLRAGAVYPSGVSRIMQGSGHTSLAAAWPRYLYRRAARHAARDSAAPLTGGLL</sequence>
<dbReference type="CDD" id="cd06532">
    <property type="entry name" value="Glyco_transf_25"/>
    <property type="match status" value="1"/>
</dbReference>
<dbReference type="InterPro" id="IPR002654">
    <property type="entry name" value="Glyco_trans_25"/>
</dbReference>
<accession>A0A1V0RQY3</accession>
<gene>
    <name evidence="2" type="ORF">ROSMUCSMR3_02672</name>
</gene>
<evidence type="ECO:0000259" key="1">
    <source>
        <dbReference type="Pfam" id="PF01755"/>
    </source>
</evidence>
<dbReference type="OrthoDB" id="259382at2"/>